<dbReference type="AlphaFoldDB" id="A0AAQ3QH19"/>
<dbReference type="Pfam" id="PF14389">
    <property type="entry name" value="Lzipper-MIP1"/>
    <property type="match status" value="1"/>
</dbReference>
<gene>
    <name evidence="3" type="ORF">Cni_G17721</name>
</gene>
<name>A0AAQ3QH19_9LILI</name>
<dbReference type="EMBL" id="CP136894">
    <property type="protein sequence ID" value="WOL08968.1"/>
    <property type="molecule type" value="Genomic_DNA"/>
</dbReference>
<proteinExistence type="predicted"/>
<evidence type="ECO:0000259" key="1">
    <source>
        <dbReference type="Pfam" id="PF04784"/>
    </source>
</evidence>
<dbReference type="Proteomes" id="UP001327560">
    <property type="component" value="Chromosome 5"/>
</dbReference>
<reference evidence="3 4" key="1">
    <citation type="submission" date="2023-10" db="EMBL/GenBank/DDBJ databases">
        <title>Chromosome-scale genome assembly provides insights into flower coloration mechanisms of Canna indica.</title>
        <authorList>
            <person name="Li C."/>
        </authorList>
    </citation>
    <scope>NUCLEOTIDE SEQUENCE [LARGE SCALE GENOMIC DNA]</scope>
    <source>
        <tissue evidence="3">Flower</tissue>
    </source>
</reference>
<dbReference type="InterPro" id="IPR025757">
    <property type="entry name" value="MIP1_Leuzipper"/>
</dbReference>
<organism evidence="3 4">
    <name type="scientific">Canna indica</name>
    <name type="common">Indian-shot</name>
    <dbReference type="NCBI Taxonomy" id="4628"/>
    <lineage>
        <taxon>Eukaryota</taxon>
        <taxon>Viridiplantae</taxon>
        <taxon>Streptophyta</taxon>
        <taxon>Embryophyta</taxon>
        <taxon>Tracheophyta</taxon>
        <taxon>Spermatophyta</taxon>
        <taxon>Magnoliopsida</taxon>
        <taxon>Liliopsida</taxon>
        <taxon>Zingiberales</taxon>
        <taxon>Cannaceae</taxon>
        <taxon>Canna</taxon>
    </lineage>
</organism>
<accession>A0AAQ3QH19</accession>
<dbReference type="PANTHER" id="PTHR23054">
    <property type="entry name" value="TERNARY COMPLEX FACTOR MIP1, LEUCINE-ZIPPER-RELATED"/>
    <property type="match status" value="1"/>
</dbReference>
<evidence type="ECO:0000259" key="2">
    <source>
        <dbReference type="Pfam" id="PF14389"/>
    </source>
</evidence>
<evidence type="ECO:0000313" key="3">
    <source>
        <dbReference type="EMBL" id="WOL08968.1"/>
    </source>
</evidence>
<feature type="domain" description="Ternary complex factor MIP1 leucine-zipper" evidence="2">
    <location>
        <begin position="76"/>
        <end position="155"/>
    </location>
</feature>
<keyword evidence="4" id="KW-1185">Reference proteome</keyword>
<evidence type="ECO:0000313" key="4">
    <source>
        <dbReference type="Proteomes" id="UP001327560"/>
    </source>
</evidence>
<dbReference type="Pfam" id="PF04784">
    <property type="entry name" value="DUF547"/>
    <property type="match status" value="1"/>
</dbReference>
<dbReference type="InterPro" id="IPR006869">
    <property type="entry name" value="DUF547"/>
</dbReference>
<protein>
    <recommendedName>
        <fullName evidence="5">Ternary complex factor MIP1, leucine-zipper</fullName>
    </recommendedName>
</protein>
<sequence length="626" mass="71345">MEFEGRRQSIQVRDVNCGKCRNKNLSSKHRRCKSESEKTGREDKLCSTPKLISSKQDMEGTKDYIDIKKMSLADVEVQNSLKQEILQLEKRLLGQFKTRCALEKALGCSSSAVFSPNDSSMPKPTKELIREIALLELEVIHLEQYLLSLYRKAFSHQIHTLSAITGNNLTMPLNTHSEVLQGSSTLEISPVKRDAEFLPGHLKLTQKQTNKSVRQDCEINFQEKLAAPDVQRSHSSLSHQASCSERISLSEECLDRAFRSFHSQPLSFLKEGKNQVARVISLAEHLGANIDDHVPETPNKLSEELVRCMCAIYCKLADPPLVCHGPPSSPISSPSSISALSSKFSPKYTRESILDSWLRNPFQVGGLKEFSGPYSSMVEVPLISRDPWRLRDVEDILQNYKSILHRLQTVDPREMNHEEKLAFWINIHNALMMHAYVEYGIPQNNVKKASLLIKESCIIGGRCVNAAIIQGSILCCRSHYPGQWLQSLLYPRSKNKVGDRWLGYTIEQQEPLLHFALCSGNHSDPAVRVYTPKRLSHELEAAKEEFIKATVRICKEEKIHIPKVVELYAKEMKLNSQDLIDMAHHHLSQTLEMTMQRFPQAESSKIIEWEPFNFKFRYLLTRELAL</sequence>
<dbReference type="PANTHER" id="PTHR23054:SF18">
    <property type="entry name" value="TERNARY COMPLEX FACTOR MIP1, LEUCINE-ZIPPER"/>
    <property type="match status" value="1"/>
</dbReference>
<feature type="domain" description="DUF547" evidence="1">
    <location>
        <begin position="413"/>
        <end position="547"/>
    </location>
</feature>
<evidence type="ECO:0008006" key="5">
    <source>
        <dbReference type="Google" id="ProtNLM"/>
    </source>
</evidence>